<keyword evidence="2" id="KW-0812">Transmembrane</keyword>
<reference evidence="3 6" key="3">
    <citation type="journal article" date="2017" name="Int. J. Syst. Evol. Microbiol.">
        <title>Adaptation of Surface-Associated Bacteria to the Open Ocean: A Genomically Distinct Subpopulation of Phaeobacter gallaeciensis Colonizes Pacific Mesozooplankton.</title>
        <authorList>
            <person name="Freese H.M."/>
            <person name="Methner A."/>
            <person name="Overmann J."/>
        </authorList>
    </citation>
    <scope>NUCLEOTIDE SEQUENCE [LARGE SCALE GENOMIC DNA]</scope>
    <source>
        <strain evidence="3 6">P66</strain>
    </source>
</reference>
<dbReference type="Proteomes" id="UP000236447">
    <property type="component" value="Chromosome"/>
</dbReference>
<keyword evidence="2" id="KW-0472">Membrane</keyword>
<proteinExistence type="predicted"/>
<accession>A0A2I7LUG8</accession>
<dbReference type="InterPro" id="IPR006747">
    <property type="entry name" value="DUF599"/>
</dbReference>
<dbReference type="Pfam" id="PF04654">
    <property type="entry name" value="DUF599"/>
    <property type="match status" value="1"/>
</dbReference>
<reference evidence="5 6" key="2">
    <citation type="journal article" date="2017" name="Genome Biol. Evol.">
        <title>Trajectories and Drivers of Genome Evolution in Surface-Associated Marine Phaeobacter.</title>
        <authorList>
            <person name="Freese H.M."/>
            <person name="Sikorski J."/>
            <person name="Bunk B."/>
            <person name="Scheuner C."/>
            <person name="Meier-Kolthoff J.P."/>
            <person name="Sproer C."/>
            <person name="Gram L."/>
            <person name="Overmann J."/>
        </authorList>
    </citation>
    <scope>NUCLEOTIDE SEQUENCE [LARGE SCALE GENOMIC DNA]</scope>
    <source>
        <strain evidence="3 6">P66</strain>
        <strain evidence="4 5">P88</strain>
    </source>
</reference>
<feature type="transmembrane region" description="Helical" evidence="2">
    <location>
        <begin position="78"/>
        <end position="95"/>
    </location>
</feature>
<reference evidence="4 5" key="1">
    <citation type="journal article" date="2017" name="Front. Microbiol.">
        <title>Phaeobacter piscinae sp. nov., a species of the Roseobacter group and potential aquaculture probiont.</title>
        <authorList>
            <person name="Sonnenschein E.C."/>
            <person name="Phippen C.B.W."/>
            <person name="Nielsen K.F."/>
            <person name="Mateiu R.V."/>
            <person name="Melchiorsen J."/>
            <person name="Gram L."/>
            <person name="Overmann J."/>
            <person name="Freese H.M."/>
        </authorList>
    </citation>
    <scope>NUCLEOTIDE SEQUENCE [LARGE SCALE GENOMIC DNA]</scope>
    <source>
        <strain evidence="4 5">P88</strain>
    </source>
</reference>
<organism evidence="4 5">
    <name type="scientific">Phaeobacter inhibens</name>
    <dbReference type="NCBI Taxonomy" id="221822"/>
    <lineage>
        <taxon>Bacteria</taxon>
        <taxon>Pseudomonadati</taxon>
        <taxon>Pseudomonadota</taxon>
        <taxon>Alphaproteobacteria</taxon>
        <taxon>Rhodobacterales</taxon>
        <taxon>Roseobacteraceae</taxon>
        <taxon>Phaeobacter</taxon>
    </lineage>
</organism>
<evidence type="ECO:0000313" key="3">
    <source>
        <dbReference type="EMBL" id="AUQ93180.1"/>
    </source>
</evidence>
<feature type="region of interest" description="Disordered" evidence="1">
    <location>
        <begin position="230"/>
        <end position="252"/>
    </location>
</feature>
<dbReference type="PANTHER" id="PTHR31881">
    <property type="match status" value="1"/>
</dbReference>
<evidence type="ECO:0000313" key="4">
    <source>
        <dbReference type="EMBL" id="AUR00346.1"/>
    </source>
</evidence>
<feature type="transmembrane region" description="Helical" evidence="2">
    <location>
        <begin position="115"/>
        <end position="134"/>
    </location>
</feature>
<feature type="transmembrane region" description="Helical" evidence="2">
    <location>
        <begin position="188"/>
        <end position="215"/>
    </location>
</feature>
<dbReference type="EMBL" id="CP010725">
    <property type="protein sequence ID" value="AUR00346.1"/>
    <property type="molecule type" value="Genomic_DNA"/>
</dbReference>
<dbReference type="PANTHER" id="PTHR31881:SF6">
    <property type="entry name" value="OS09G0494600 PROTEIN"/>
    <property type="match status" value="1"/>
</dbReference>
<feature type="transmembrane region" description="Helical" evidence="2">
    <location>
        <begin position="6"/>
        <end position="28"/>
    </location>
</feature>
<keyword evidence="2" id="KW-1133">Transmembrane helix</keyword>
<name>A0A2I7LUG8_9RHOB</name>
<gene>
    <name evidence="3" type="ORF">PhaeoP66_00358</name>
    <name evidence="4" type="ORF">PhaeoP88_03009</name>
</gene>
<evidence type="ECO:0000313" key="6">
    <source>
        <dbReference type="Proteomes" id="UP000236536"/>
    </source>
</evidence>
<dbReference type="AlphaFoldDB" id="A0A2I7LUG8"/>
<dbReference type="Proteomes" id="UP000236536">
    <property type="component" value="Chromosome"/>
</dbReference>
<evidence type="ECO:0000313" key="5">
    <source>
        <dbReference type="Proteomes" id="UP000236447"/>
    </source>
</evidence>
<dbReference type="RefSeq" id="WP_102873534.1">
    <property type="nucleotide sequence ID" value="NZ_CP010599.1"/>
</dbReference>
<protein>
    <submittedName>
        <fullName evidence="3 4">Membrane protein</fullName>
    </submittedName>
</protein>
<evidence type="ECO:0000256" key="1">
    <source>
        <dbReference type="SAM" id="MobiDB-lite"/>
    </source>
</evidence>
<dbReference type="EMBL" id="CP010705">
    <property type="protein sequence ID" value="AUQ93180.1"/>
    <property type="molecule type" value="Genomic_DNA"/>
</dbReference>
<sequence>MTLLDRITLFSPADLAACVFLILCWLGIGWRIENAKAEYPSVSGLMAEFRHAWMIQMVQREPRIFDAQLISNLRQGSAFFASASMIAIGGGLALIGNTDQLAGVAQDLSLESAPAFVWDVKILMVLLLLSNAFLKYVWAHRLFGYCFVLMAAVPNTDADAQAYPRASQAADLSITAARSFNRAMRSTYFALAAVAWLIGSWALIAATLVTFAVLYRREFASQSRSILQRVPANTTPPTPDATAGADRGNTQM</sequence>
<keyword evidence="6" id="KW-1185">Reference proteome</keyword>
<evidence type="ECO:0000256" key="2">
    <source>
        <dbReference type="SAM" id="Phobius"/>
    </source>
</evidence>